<dbReference type="Pfam" id="PF03374">
    <property type="entry name" value="ANT"/>
    <property type="match status" value="1"/>
</dbReference>
<dbReference type="STRING" id="487184.SAMN05216421_1086"/>
<dbReference type="AlphaFoldDB" id="A0A1H1Q945"/>
<sequence length="234" mass="25850">MNTDVMLGNSAPVAWMSSQEIADLVESRHDSVKRTVERLVDRGVISQPPLVDGPRSGNGVVVQAYRISKRDSYVVVAQLCPEFTARLVDRWQALEAQVMQPSVPRSLPEALRLAADLAEQNNTLRLVVQEQAPQVEALARISAASGTLCLTDAAKHLGVQRKALLEWMQANRWIYRREGAARWLAYQPRLQAGLLEHKVTVLGTEEDGAQRLASQVRVTPRGLTVLAQKLGRAC</sequence>
<organism evidence="2 3">
    <name type="scientific">Halopseudomonas xinjiangensis</name>
    <dbReference type="NCBI Taxonomy" id="487184"/>
    <lineage>
        <taxon>Bacteria</taxon>
        <taxon>Pseudomonadati</taxon>
        <taxon>Pseudomonadota</taxon>
        <taxon>Gammaproteobacteria</taxon>
        <taxon>Pseudomonadales</taxon>
        <taxon>Pseudomonadaceae</taxon>
        <taxon>Halopseudomonas</taxon>
    </lineage>
</organism>
<protein>
    <submittedName>
        <fullName evidence="2">Phage antirepressor protein YoqD, KilAC domain</fullName>
    </submittedName>
</protein>
<reference evidence="3" key="1">
    <citation type="submission" date="2016-10" db="EMBL/GenBank/DDBJ databases">
        <authorList>
            <person name="Varghese N."/>
            <person name="Submissions S."/>
        </authorList>
    </citation>
    <scope>NUCLEOTIDE SEQUENCE [LARGE SCALE GENOMIC DNA]</scope>
    <source>
        <strain evidence="3">NRRL B-51270</strain>
    </source>
</reference>
<dbReference type="EMBL" id="LT629736">
    <property type="protein sequence ID" value="SDS20041.1"/>
    <property type="molecule type" value="Genomic_DNA"/>
</dbReference>
<dbReference type="RefSeq" id="WP_269432725.1">
    <property type="nucleotide sequence ID" value="NZ_LT629736.1"/>
</dbReference>
<dbReference type="InterPro" id="IPR005039">
    <property type="entry name" value="Ant_C"/>
</dbReference>
<evidence type="ECO:0000313" key="3">
    <source>
        <dbReference type="Proteomes" id="UP000243207"/>
    </source>
</evidence>
<name>A0A1H1Q945_9GAMM</name>
<gene>
    <name evidence="2" type="ORF">SAMN05216421_1086</name>
</gene>
<evidence type="ECO:0000259" key="1">
    <source>
        <dbReference type="Pfam" id="PF03374"/>
    </source>
</evidence>
<proteinExistence type="predicted"/>
<feature type="domain" description="Antirepressor protein C-terminal" evidence="1">
    <location>
        <begin position="128"/>
        <end position="231"/>
    </location>
</feature>
<dbReference type="GO" id="GO:0003677">
    <property type="term" value="F:DNA binding"/>
    <property type="evidence" value="ECO:0007669"/>
    <property type="project" value="InterPro"/>
</dbReference>
<accession>A0A1H1Q945</accession>
<evidence type="ECO:0000313" key="2">
    <source>
        <dbReference type="EMBL" id="SDS20041.1"/>
    </source>
</evidence>
<dbReference type="Proteomes" id="UP000243207">
    <property type="component" value="Chromosome I"/>
</dbReference>
<keyword evidence="3" id="KW-1185">Reference proteome</keyword>